<comment type="similarity">
    <text evidence="2">Belongs to the VPS37 family.</text>
</comment>
<organism evidence="9 10">
    <name type="scientific">Myxozyma melibiosi</name>
    <dbReference type="NCBI Taxonomy" id="54550"/>
    <lineage>
        <taxon>Eukaryota</taxon>
        <taxon>Fungi</taxon>
        <taxon>Dikarya</taxon>
        <taxon>Ascomycota</taxon>
        <taxon>Saccharomycotina</taxon>
        <taxon>Lipomycetes</taxon>
        <taxon>Lipomycetales</taxon>
        <taxon>Lipomycetaceae</taxon>
        <taxon>Myxozyma</taxon>
    </lineage>
</organism>
<keyword evidence="10" id="KW-1185">Reference proteome</keyword>
<dbReference type="InterPro" id="IPR029012">
    <property type="entry name" value="Helix_hairpin_bin_sf"/>
</dbReference>
<dbReference type="GeneID" id="90038030"/>
<feature type="domain" description="VPS37 C-terminal" evidence="8">
    <location>
        <begin position="231"/>
        <end position="325"/>
    </location>
</feature>
<dbReference type="Proteomes" id="UP001498771">
    <property type="component" value="Unassembled WGS sequence"/>
</dbReference>
<protein>
    <recommendedName>
        <fullName evidence="8">VPS37 C-terminal domain-containing protein</fullName>
    </recommendedName>
</protein>
<gene>
    <name evidence="9" type="ORF">BZA70DRAFT_277874</name>
</gene>
<dbReference type="RefSeq" id="XP_064768374.1">
    <property type="nucleotide sequence ID" value="XM_064912518.1"/>
</dbReference>
<dbReference type="InterPro" id="IPR037202">
    <property type="entry name" value="ESCRT_assembly_dom"/>
</dbReference>
<evidence type="ECO:0000259" key="8">
    <source>
        <dbReference type="PROSITE" id="PS51314"/>
    </source>
</evidence>
<evidence type="ECO:0000256" key="3">
    <source>
        <dbReference type="ARBA" id="ARBA00022448"/>
    </source>
</evidence>
<feature type="compositionally biased region" description="Gly residues" evidence="7">
    <location>
        <begin position="139"/>
        <end position="149"/>
    </location>
</feature>
<dbReference type="EMBL" id="JBBJBU010000005">
    <property type="protein sequence ID" value="KAK7205341.1"/>
    <property type="molecule type" value="Genomic_DNA"/>
</dbReference>
<evidence type="ECO:0000256" key="2">
    <source>
        <dbReference type="ARBA" id="ARBA00007617"/>
    </source>
</evidence>
<dbReference type="PANTHER" id="PTHR13678:SF2">
    <property type="entry name" value="VACUOLAR PROTEIN SORTING-ASSOCIATED PROTEIN 37A"/>
    <property type="match status" value="1"/>
</dbReference>
<evidence type="ECO:0000256" key="5">
    <source>
        <dbReference type="ARBA" id="ARBA00022927"/>
    </source>
</evidence>
<dbReference type="Gene3D" id="1.10.287.660">
    <property type="entry name" value="Helix hairpin bin"/>
    <property type="match status" value="1"/>
</dbReference>
<evidence type="ECO:0000256" key="4">
    <source>
        <dbReference type="ARBA" id="ARBA00022753"/>
    </source>
</evidence>
<accession>A0ABR1F675</accession>
<keyword evidence="3 6" id="KW-0813">Transport</keyword>
<comment type="subcellular location">
    <subcellularLocation>
        <location evidence="1">Endosome</location>
    </subcellularLocation>
</comment>
<evidence type="ECO:0000256" key="6">
    <source>
        <dbReference type="PROSITE-ProRule" id="PRU00646"/>
    </source>
</evidence>
<dbReference type="SUPFAM" id="SSF140111">
    <property type="entry name" value="Endosomal sorting complex assembly domain"/>
    <property type="match status" value="1"/>
</dbReference>
<feature type="compositionally biased region" description="Pro residues" evidence="7">
    <location>
        <begin position="21"/>
        <end position="30"/>
    </location>
</feature>
<reference evidence="9 10" key="1">
    <citation type="submission" date="2024-03" db="EMBL/GenBank/DDBJ databases">
        <title>Genome-scale model development and genomic sequencing of the oleaginous clade Lipomyces.</title>
        <authorList>
            <consortium name="Lawrence Berkeley National Laboratory"/>
            <person name="Czajka J.J."/>
            <person name="Han Y."/>
            <person name="Kim J."/>
            <person name="Mondo S.J."/>
            <person name="Hofstad B.A."/>
            <person name="Robles A."/>
            <person name="Haridas S."/>
            <person name="Riley R."/>
            <person name="LaButti K."/>
            <person name="Pangilinan J."/>
            <person name="Andreopoulos W."/>
            <person name="Lipzen A."/>
            <person name="Yan J."/>
            <person name="Wang M."/>
            <person name="Ng V."/>
            <person name="Grigoriev I.V."/>
            <person name="Spatafora J.W."/>
            <person name="Magnuson J.K."/>
            <person name="Baker S.E."/>
            <person name="Pomraning K.R."/>
        </authorList>
    </citation>
    <scope>NUCLEOTIDE SEQUENCE [LARGE SCALE GENOMIC DNA]</scope>
    <source>
        <strain evidence="9 10">Phaff 52-87</strain>
    </source>
</reference>
<proteinExistence type="inferred from homology"/>
<sequence>MAHPSPSPYYSLLATQQQSNAPPPLPPFPGSPQQQHHQQHQQQGLQPGLPPLSAPSYSVGGSGASSMPLQYTASTMLPQGNAQYQQSTVAPPEYHNLPQVQQRKPVAVAPASPAIPRRQQTPQSPQSPRRVGAGADGSPLGGVGGGAGGQFVPASLKDKSRGDLAQLLEDDAVLTAYFEATHPASVSHREAVETLAGKIAASGTRINAKEETLSSRRTTVEKQLREAQKQDDVWHAREKEMYAALQPYSSSGLKARLSAATAEAEQVSEALAGSFLDMSGSSSRGGLDAGQFVRDYRQVRKIFHLRKERLERWKEERVGGASVRR</sequence>
<dbReference type="PANTHER" id="PTHR13678">
    <property type="entry name" value="VACUOLAR PROTEIN SORTING-ASSOCIATED PROTEIN 37"/>
    <property type="match status" value="1"/>
</dbReference>
<keyword evidence="4" id="KW-0967">Endosome</keyword>
<evidence type="ECO:0000313" key="10">
    <source>
        <dbReference type="Proteomes" id="UP001498771"/>
    </source>
</evidence>
<comment type="caution">
    <text evidence="9">The sequence shown here is derived from an EMBL/GenBank/DDBJ whole genome shotgun (WGS) entry which is preliminary data.</text>
</comment>
<dbReference type="PROSITE" id="PS51314">
    <property type="entry name" value="VPS37_C"/>
    <property type="match status" value="1"/>
</dbReference>
<feature type="compositionally biased region" description="Low complexity" evidence="7">
    <location>
        <begin position="105"/>
        <end position="138"/>
    </location>
</feature>
<feature type="compositionally biased region" description="Polar residues" evidence="7">
    <location>
        <begin position="64"/>
        <end position="89"/>
    </location>
</feature>
<feature type="compositionally biased region" description="Low complexity" evidence="7">
    <location>
        <begin position="31"/>
        <end position="47"/>
    </location>
</feature>
<dbReference type="InterPro" id="IPR009851">
    <property type="entry name" value="Mod_r"/>
</dbReference>
<name>A0ABR1F675_9ASCO</name>
<dbReference type="Pfam" id="PF07200">
    <property type="entry name" value="Mod_r"/>
    <property type="match status" value="1"/>
</dbReference>
<feature type="region of interest" description="Disordered" evidence="7">
    <location>
        <begin position="1"/>
        <end position="155"/>
    </location>
</feature>
<evidence type="ECO:0000256" key="7">
    <source>
        <dbReference type="SAM" id="MobiDB-lite"/>
    </source>
</evidence>
<keyword evidence="5 6" id="KW-0653">Protein transport</keyword>
<evidence type="ECO:0000256" key="1">
    <source>
        <dbReference type="ARBA" id="ARBA00004177"/>
    </source>
</evidence>
<evidence type="ECO:0000313" key="9">
    <source>
        <dbReference type="EMBL" id="KAK7205341.1"/>
    </source>
</evidence>